<reference evidence="3" key="1">
    <citation type="submission" date="2017-04" db="EMBL/GenBank/DDBJ databases">
        <title>Function of individual gut microbiota members based on whole genome sequencing of pure cultures obtained from chicken caecum.</title>
        <authorList>
            <person name="Medvecky M."/>
            <person name="Cejkova D."/>
            <person name="Polansky O."/>
            <person name="Karasova D."/>
            <person name="Kubasova T."/>
            <person name="Cizek A."/>
            <person name="Rychlik I."/>
        </authorList>
    </citation>
    <scope>NUCLEOTIDE SEQUENCE [LARGE SCALE GENOMIC DNA]</scope>
    <source>
        <strain evidence="3">An90</strain>
    </source>
</reference>
<gene>
    <name evidence="2" type="ORF">B5G41_12535</name>
    <name evidence="1" type="ORF">F2Y10_13940</name>
</gene>
<dbReference type="EMBL" id="NFHB01000009">
    <property type="protein sequence ID" value="OUN02185.1"/>
    <property type="molecule type" value="Genomic_DNA"/>
</dbReference>
<dbReference type="PANTHER" id="PTHR18964">
    <property type="entry name" value="ROK (REPRESSOR, ORF, KINASE) FAMILY"/>
    <property type="match status" value="1"/>
</dbReference>
<dbReference type="Proteomes" id="UP000322940">
    <property type="component" value="Unassembled WGS sequence"/>
</dbReference>
<reference evidence="1 4" key="3">
    <citation type="journal article" date="2019" name="Nat. Med.">
        <title>A library of human gut bacterial isolates paired with longitudinal multiomics data enables mechanistic microbiome research.</title>
        <authorList>
            <person name="Poyet M."/>
            <person name="Groussin M."/>
            <person name="Gibbons S.M."/>
            <person name="Avila-Pacheco J."/>
            <person name="Jiang X."/>
            <person name="Kearney S.M."/>
            <person name="Perrotta A.R."/>
            <person name="Berdy B."/>
            <person name="Zhao S."/>
            <person name="Lieberman T.D."/>
            <person name="Swanson P.K."/>
            <person name="Smith M."/>
            <person name="Roesemann S."/>
            <person name="Alexander J.E."/>
            <person name="Rich S.A."/>
            <person name="Livny J."/>
            <person name="Vlamakis H."/>
            <person name="Clish C."/>
            <person name="Bullock K."/>
            <person name="Deik A."/>
            <person name="Scott J."/>
            <person name="Pierce K.A."/>
            <person name="Xavier R.J."/>
            <person name="Alm E.J."/>
        </authorList>
    </citation>
    <scope>NUCLEOTIDE SEQUENCE [LARGE SCALE GENOMIC DNA]</scope>
    <source>
        <strain evidence="1 4">BIOML-A266</strain>
    </source>
</reference>
<accession>A0A1Y3QSU8</accession>
<dbReference type="Pfam" id="PF00480">
    <property type="entry name" value="ROK"/>
    <property type="match status" value="1"/>
</dbReference>
<organism evidence="2 3">
    <name type="scientific">Alistipes onderdonkii</name>
    <dbReference type="NCBI Taxonomy" id="328813"/>
    <lineage>
        <taxon>Bacteria</taxon>
        <taxon>Pseudomonadati</taxon>
        <taxon>Bacteroidota</taxon>
        <taxon>Bacteroidia</taxon>
        <taxon>Bacteroidales</taxon>
        <taxon>Rikenellaceae</taxon>
        <taxon>Alistipes</taxon>
    </lineage>
</organism>
<comment type="caution">
    <text evidence="2">The sequence shown here is derived from an EMBL/GenBank/DDBJ whole genome shotgun (WGS) entry which is preliminary data.</text>
</comment>
<dbReference type="PANTHER" id="PTHR18964:SF169">
    <property type="entry name" value="N-ACETYLMANNOSAMINE KINASE"/>
    <property type="match status" value="1"/>
</dbReference>
<name>A0A1Y3QSU8_9BACT</name>
<evidence type="ECO:0000313" key="3">
    <source>
        <dbReference type="Proteomes" id="UP000195772"/>
    </source>
</evidence>
<dbReference type="InterPro" id="IPR000600">
    <property type="entry name" value="ROK"/>
</dbReference>
<dbReference type="Proteomes" id="UP000195772">
    <property type="component" value="Unassembled WGS sequence"/>
</dbReference>
<dbReference type="RefSeq" id="WP_032134303.1">
    <property type="nucleotide sequence ID" value="NZ_AP031440.1"/>
</dbReference>
<evidence type="ECO:0000313" key="2">
    <source>
        <dbReference type="EMBL" id="OUN02185.1"/>
    </source>
</evidence>
<dbReference type="EMBL" id="VVXH01000017">
    <property type="protein sequence ID" value="KAA2376123.1"/>
    <property type="molecule type" value="Genomic_DNA"/>
</dbReference>
<evidence type="ECO:0000313" key="1">
    <source>
        <dbReference type="EMBL" id="KAA2376123.1"/>
    </source>
</evidence>
<sequence length="300" mass="31888">MAQSAHNRYALGVDIGGSHVCSAVVDLATGQLCGEPHTDKVDAAAGARTIAGAWAANIRRTAAASGIGRIRCAGFAFPGPFDYERGISLIRGVRKFERIYGLDVAATLYPLLRECGTEEFRYVNDAAAFALGECLGGVADGAERVVALTLGTGVGSGFVAGRRLVTSGDEVPANGWVYCLPFEGGIVDEAFSTRWVCGRYRELTGQEISGAREAAERHAEDPAARRLFDEYGERLAAFAAPVAERFRADMLVLGGNISRAYPLFGPAMERRLEADGHRIRIGLPARPDHAALIGAASLFI</sequence>
<dbReference type="AlphaFoldDB" id="A0A1Y3QSU8"/>
<dbReference type="InterPro" id="IPR043129">
    <property type="entry name" value="ATPase_NBD"/>
</dbReference>
<protein>
    <submittedName>
        <fullName evidence="2">ROK family protein</fullName>
    </submittedName>
</protein>
<dbReference type="Gene3D" id="3.30.420.40">
    <property type="match status" value="2"/>
</dbReference>
<proteinExistence type="predicted"/>
<dbReference type="eggNOG" id="COG1940">
    <property type="taxonomic scope" value="Bacteria"/>
</dbReference>
<evidence type="ECO:0000313" key="4">
    <source>
        <dbReference type="Proteomes" id="UP000322940"/>
    </source>
</evidence>
<reference evidence="2" key="2">
    <citation type="journal article" date="2018" name="BMC Genomics">
        <title>Whole genome sequencing and function prediction of 133 gut anaerobes isolated from chicken caecum in pure cultures.</title>
        <authorList>
            <person name="Medvecky M."/>
            <person name="Cejkova D."/>
            <person name="Polansky O."/>
            <person name="Karasova D."/>
            <person name="Kubasova T."/>
            <person name="Cizek A."/>
            <person name="Rychlik I."/>
        </authorList>
    </citation>
    <scope>NUCLEOTIDE SEQUENCE</scope>
    <source>
        <strain evidence="2">An90</strain>
    </source>
</reference>
<dbReference type="CDD" id="cd23763">
    <property type="entry name" value="ASKHA_ATPase_ROK"/>
    <property type="match status" value="1"/>
</dbReference>
<dbReference type="OrthoDB" id="9808275at2"/>
<dbReference type="SUPFAM" id="SSF53067">
    <property type="entry name" value="Actin-like ATPase domain"/>
    <property type="match status" value="1"/>
</dbReference>